<evidence type="ECO:0000259" key="1">
    <source>
        <dbReference type="Pfam" id="PF12804"/>
    </source>
</evidence>
<dbReference type="Gene3D" id="3.90.550.10">
    <property type="entry name" value="Spore Coat Polysaccharide Biosynthesis Protein SpsA, Chain A"/>
    <property type="match status" value="1"/>
</dbReference>
<dbReference type="EMBL" id="CP095073">
    <property type="protein sequence ID" value="UOQ43702.1"/>
    <property type="molecule type" value="Genomic_DNA"/>
</dbReference>
<dbReference type="Pfam" id="PF12804">
    <property type="entry name" value="NTP_transf_3"/>
    <property type="match status" value="1"/>
</dbReference>
<reference evidence="2 3" key="1">
    <citation type="submission" date="2022-04" db="EMBL/GenBank/DDBJ databases">
        <title>Halobacillus sp. isolated from saltern.</title>
        <authorList>
            <person name="Won M."/>
            <person name="Lee C.-M."/>
            <person name="Woen H.-Y."/>
            <person name="Kwon S.-W."/>
        </authorList>
    </citation>
    <scope>NUCLEOTIDE SEQUENCE [LARGE SCALE GENOMIC DNA]</scope>
    <source>
        <strain evidence="2 3">SSBR10-3</strain>
    </source>
</reference>
<dbReference type="InterPro" id="IPR029044">
    <property type="entry name" value="Nucleotide-diphossugar_trans"/>
</dbReference>
<keyword evidence="3" id="KW-1185">Reference proteome</keyword>
<dbReference type="InterPro" id="IPR025877">
    <property type="entry name" value="MobA-like_NTP_Trfase"/>
</dbReference>
<evidence type="ECO:0000313" key="3">
    <source>
        <dbReference type="Proteomes" id="UP000831787"/>
    </source>
</evidence>
<proteinExistence type="predicted"/>
<dbReference type="Proteomes" id="UP000831787">
    <property type="component" value="Chromosome"/>
</dbReference>
<accession>A0ABY4EGX6</accession>
<gene>
    <name evidence="2" type="ORF">MUN89_17720</name>
</gene>
<protein>
    <submittedName>
        <fullName evidence="2">Nucleotidyltransferase family protein</fullName>
    </submittedName>
</protein>
<dbReference type="PANTHER" id="PTHR43777:SF1">
    <property type="entry name" value="MOLYBDENUM COFACTOR CYTIDYLYLTRANSFERASE"/>
    <property type="match status" value="1"/>
</dbReference>
<organism evidence="2 3">
    <name type="scientific">Halobacillus salinarum</name>
    <dbReference type="NCBI Taxonomy" id="2932257"/>
    <lineage>
        <taxon>Bacteria</taxon>
        <taxon>Bacillati</taxon>
        <taxon>Bacillota</taxon>
        <taxon>Bacilli</taxon>
        <taxon>Bacillales</taxon>
        <taxon>Bacillaceae</taxon>
        <taxon>Halobacillus</taxon>
    </lineage>
</organism>
<sequence>MNRDKVGIFLAAGKSKRMGRNKLSLVLERTTIGSHSFSKALFSELDHIYVITQEGDSLNWMEPAFLCEPYRSKWTHVVCPRACDGQAYSLQEGIRRAQFFKATQIVILLADQPFVTPAMINELLKNYREGREEDPPFHFVASAFHGVIQPPLLIDYTLFQDLFTLCGDKGAKCLLNKKLAAQGRKIEYDQWWMFFDIDTEDEYQWITELGPAYQLN</sequence>
<dbReference type="PANTHER" id="PTHR43777">
    <property type="entry name" value="MOLYBDENUM COFACTOR CYTIDYLYLTRANSFERASE"/>
    <property type="match status" value="1"/>
</dbReference>
<dbReference type="RefSeq" id="WP_244709078.1">
    <property type="nucleotide sequence ID" value="NZ_CP095073.1"/>
</dbReference>
<feature type="domain" description="MobA-like NTP transferase" evidence="1">
    <location>
        <begin position="7"/>
        <end position="177"/>
    </location>
</feature>
<evidence type="ECO:0000313" key="2">
    <source>
        <dbReference type="EMBL" id="UOQ43702.1"/>
    </source>
</evidence>
<dbReference type="SUPFAM" id="SSF53448">
    <property type="entry name" value="Nucleotide-diphospho-sugar transferases"/>
    <property type="match status" value="1"/>
</dbReference>
<dbReference type="CDD" id="cd04182">
    <property type="entry name" value="GT_2_like_f"/>
    <property type="match status" value="1"/>
</dbReference>
<name>A0ABY4EGX6_9BACI</name>